<evidence type="ECO:0000313" key="11">
    <source>
        <dbReference type="Proteomes" id="UP000289859"/>
    </source>
</evidence>
<feature type="chain" id="PRO_5020240526" evidence="9">
    <location>
        <begin position="22"/>
        <end position="444"/>
    </location>
</feature>
<gene>
    <name evidence="10" type="ORF">DSM02_3092</name>
</gene>
<dbReference type="GO" id="GO:0009279">
    <property type="term" value="C:cell outer membrane"/>
    <property type="evidence" value="ECO:0007669"/>
    <property type="project" value="UniProtKB-SubCell"/>
</dbReference>
<proteinExistence type="inferred from homology"/>
<name>A0A4Q0NZL6_9FLAO</name>
<evidence type="ECO:0000256" key="2">
    <source>
        <dbReference type="ARBA" id="ARBA00007613"/>
    </source>
</evidence>
<dbReference type="PANTHER" id="PTHR30026:SF20">
    <property type="entry name" value="OUTER MEMBRANE PROTEIN TOLC"/>
    <property type="match status" value="1"/>
</dbReference>
<evidence type="ECO:0000256" key="5">
    <source>
        <dbReference type="ARBA" id="ARBA00022692"/>
    </source>
</evidence>
<dbReference type="EMBL" id="QOVK01000017">
    <property type="protein sequence ID" value="RXG17756.1"/>
    <property type="molecule type" value="Genomic_DNA"/>
</dbReference>
<evidence type="ECO:0000256" key="1">
    <source>
        <dbReference type="ARBA" id="ARBA00004442"/>
    </source>
</evidence>
<comment type="caution">
    <text evidence="10">The sequence shown here is derived from an EMBL/GenBank/DDBJ whole genome shotgun (WGS) entry which is preliminary data.</text>
</comment>
<evidence type="ECO:0000256" key="4">
    <source>
        <dbReference type="ARBA" id="ARBA00022452"/>
    </source>
</evidence>
<evidence type="ECO:0000256" key="7">
    <source>
        <dbReference type="ARBA" id="ARBA00023237"/>
    </source>
</evidence>
<dbReference type="GO" id="GO:1990281">
    <property type="term" value="C:efflux pump complex"/>
    <property type="evidence" value="ECO:0007669"/>
    <property type="project" value="TreeGrafter"/>
</dbReference>
<dbReference type="InterPro" id="IPR051906">
    <property type="entry name" value="TolC-like"/>
</dbReference>
<evidence type="ECO:0000256" key="3">
    <source>
        <dbReference type="ARBA" id="ARBA00022448"/>
    </source>
</evidence>
<sequence>MKTKSILAVLLVLLSIKFAQAQAQNSKNLSLEEVVKLALSTSDASKINGSQIDLAKNELTITKNMQYPDLNISGQYRYLTNANVNLQIPLSSPESSDGSSEQTSSSPDVNGLLIGSADVSLPIFSGFKLKNSVSASENKLQASIFNAANEQEKLALQAIQMYLSLYKANATIDLVKDNLKSADQRVKDFTNMEENGLLARNDLLKAQLQQANIELSLANAKKNARILNYNLNALLKLPEDTTINTDVSAITPIAATLPNISQRNDLQALNYQEEALQDQIKIAKGDYYPSLALVGGYIALDLNNALTVTNAMNVGVGLSYNVSSLFKTKAKVKLAESQAQEMNYRIDQATSQAQVNAQNALAEYNLALETFEVYEVSEEQAVENYRIVKDKYDNGLSDTNDLLEADVQQLQTRINLAYAKADITQKYYELLSAEGALTNQFSQN</sequence>
<dbReference type="PANTHER" id="PTHR30026">
    <property type="entry name" value="OUTER MEMBRANE PROTEIN TOLC"/>
    <property type="match status" value="1"/>
</dbReference>
<comment type="similarity">
    <text evidence="2">Belongs to the outer membrane factor (OMF) (TC 1.B.17) family.</text>
</comment>
<keyword evidence="11" id="KW-1185">Reference proteome</keyword>
<keyword evidence="9" id="KW-0732">Signal</keyword>
<evidence type="ECO:0000256" key="6">
    <source>
        <dbReference type="ARBA" id="ARBA00023136"/>
    </source>
</evidence>
<feature type="signal peptide" evidence="9">
    <location>
        <begin position="1"/>
        <end position="21"/>
    </location>
</feature>
<accession>A0A4Q0NZL6</accession>
<evidence type="ECO:0000256" key="8">
    <source>
        <dbReference type="SAM" id="MobiDB-lite"/>
    </source>
</evidence>
<evidence type="ECO:0000256" key="9">
    <source>
        <dbReference type="SAM" id="SignalP"/>
    </source>
</evidence>
<evidence type="ECO:0000313" key="10">
    <source>
        <dbReference type="EMBL" id="RXG17756.1"/>
    </source>
</evidence>
<dbReference type="AlphaFoldDB" id="A0A4Q0NZL6"/>
<keyword evidence="6" id="KW-0472">Membrane</keyword>
<comment type="subcellular location">
    <subcellularLocation>
        <location evidence="1">Cell outer membrane</location>
    </subcellularLocation>
</comment>
<protein>
    <submittedName>
        <fullName evidence="10">Outer membrane protein TolC</fullName>
    </submittedName>
</protein>
<feature type="compositionally biased region" description="Low complexity" evidence="8">
    <location>
        <begin position="91"/>
        <end position="108"/>
    </location>
</feature>
<feature type="region of interest" description="Disordered" evidence="8">
    <location>
        <begin position="90"/>
        <end position="109"/>
    </location>
</feature>
<dbReference type="GO" id="GO:0015562">
    <property type="term" value="F:efflux transmembrane transporter activity"/>
    <property type="evidence" value="ECO:0007669"/>
    <property type="project" value="InterPro"/>
</dbReference>
<reference evidence="10 11" key="1">
    <citation type="submission" date="2018-07" db="EMBL/GenBank/DDBJ databases">
        <title>Leeuwenhoekiella genomics.</title>
        <authorList>
            <person name="Tahon G."/>
            <person name="Willems A."/>
        </authorList>
    </citation>
    <scope>NUCLEOTIDE SEQUENCE [LARGE SCALE GENOMIC DNA]</scope>
    <source>
        <strain evidence="10 11">LMG 29608</strain>
    </source>
</reference>
<dbReference type="Gene3D" id="1.20.1600.10">
    <property type="entry name" value="Outer membrane efflux proteins (OEP)"/>
    <property type="match status" value="1"/>
</dbReference>
<dbReference type="InterPro" id="IPR003423">
    <property type="entry name" value="OMP_efflux"/>
</dbReference>
<dbReference type="SUPFAM" id="SSF56954">
    <property type="entry name" value="Outer membrane efflux proteins (OEP)"/>
    <property type="match status" value="1"/>
</dbReference>
<dbReference type="OrthoDB" id="680214at2"/>
<dbReference type="RefSeq" id="WP_128766410.1">
    <property type="nucleotide sequence ID" value="NZ_JBHUOO010000042.1"/>
</dbReference>
<keyword evidence="5" id="KW-0812">Transmembrane</keyword>
<organism evidence="10 11">
    <name type="scientific">Leeuwenhoekiella polynyae</name>
    <dbReference type="NCBI Taxonomy" id="1550906"/>
    <lineage>
        <taxon>Bacteria</taxon>
        <taxon>Pseudomonadati</taxon>
        <taxon>Bacteroidota</taxon>
        <taxon>Flavobacteriia</taxon>
        <taxon>Flavobacteriales</taxon>
        <taxon>Flavobacteriaceae</taxon>
        <taxon>Leeuwenhoekiella</taxon>
    </lineage>
</organism>
<dbReference type="GO" id="GO:0015288">
    <property type="term" value="F:porin activity"/>
    <property type="evidence" value="ECO:0007669"/>
    <property type="project" value="TreeGrafter"/>
</dbReference>
<dbReference type="Pfam" id="PF02321">
    <property type="entry name" value="OEP"/>
    <property type="match status" value="2"/>
</dbReference>
<keyword evidence="4" id="KW-1134">Transmembrane beta strand</keyword>
<dbReference type="Proteomes" id="UP000289859">
    <property type="component" value="Unassembled WGS sequence"/>
</dbReference>
<keyword evidence="7" id="KW-0998">Cell outer membrane</keyword>
<keyword evidence="3" id="KW-0813">Transport</keyword>